<dbReference type="PROSITE" id="PS50929">
    <property type="entry name" value="ABC_TM1F"/>
    <property type="match status" value="1"/>
</dbReference>
<dbReference type="GO" id="GO:0016887">
    <property type="term" value="F:ATP hydrolysis activity"/>
    <property type="evidence" value="ECO:0007669"/>
    <property type="project" value="InterPro"/>
</dbReference>
<dbReference type="Gene3D" id="3.40.50.300">
    <property type="entry name" value="P-loop containing nucleotide triphosphate hydrolases"/>
    <property type="match status" value="1"/>
</dbReference>
<dbReference type="Gene3D" id="1.20.1560.10">
    <property type="entry name" value="ABC transporter type 1, transmembrane domain"/>
    <property type="match status" value="1"/>
</dbReference>
<dbReference type="SUPFAM" id="SSF90123">
    <property type="entry name" value="ABC transporter transmembrane region"/>
    <property type="match status" value="1"/>
</dbReference>
<dbReference type="GO" id="GO:0005524">
    <property type="term" value="F:ATP binding"/>
    <property type="evidence" value="ECO:0007669"/>
    <property type="project" value="UniProtKB-KW"/>
</dbReference>
<evidence type="ECO:0000256" key="4">
    <source>
        <dbReference type="ARBA" id="ARBA00022692"/>
    </source>
</evidence>
<feature type="domain" description="ABC transmembrane type-1" evidence="12">
    <location>
        <begin position="34"/>
        <end position="319"/>
    </location>
</feature>
<dbReference type="InterPro" id="IPR036640">
    <property type="entry name" value="ABC1_TM_sf"/>
</dbReference>
<evidence type="ECO:0000256" key="1">
    <source>
        <dbReference type="ARBA" id="ARBA00004651"/>
    </source>
</evidence>
<comment type="similarity">
    <text evidence="9">Belongs to the ABC transporter superfamily. Lipid exporter (TC 3.A.1.106) family.</text>
</comment>
<dbReference type="Pfam" id="PF00005">
    <property type="entry name" value="ABC_tran"/>
    <property type="match status" value="1"/>
</dbReference>
<keyword evidence="4 10" id="KW-0812">Transmembrane</keyword>
<accession>A0A5Q2FAD4</accession>
<dbReference type="InterPro" id="IPR003439">
    <property type="entry name" value="ABC_transporter-like_ATP-bd"/>
</dbReference>
<dbReference type="GO" id="GO:0005886">
    <property type="term" value="C:plasma membrane"/>
    <property type="evidence" value="ECO:0007669"/>
    <property type="project" value="UniProtKB-SubCell"/>
</dbReference>
<dbReference type="PROSITE" id="PS50893">
    <property type="entry name" value="ABC_TRANSPORTER_2"/>
    <property type="match status" value="1"/>
</dbReference>
<evidence type="ECO:0000256" key="8">
    <source>
        <dbReference type="ARBA" id="ARBA00023136"/>
    </source>
</evidence>
<dbReference type="GO" id="GO:0140359">
    <property type="term" value="F:ABC-type transporter activity"/>
    <property type="evidence" value="ECO:0007669"/>
    <property type="project" value="InterPro"/>
</dbReference>
<dbReference type="SMART" id="SM00382">
    <property type="entry name" value="AAA"/>
    <property type="match status" value="1"/>
</dbReference>
<keyword evidence="14" id="KW-1185">Reference proteome</keyword>
<evidence type="ECO:0000256" key="2">
    <source>
        <dbReference type="ARBA" id="ARBA00022448"/>
    </source>
</evidence>
<feature type="transmembrane region" description="Helical" evidence="10">
    <location>
        <begin position="270"/>
        <end position="301"/>
    </location>
</feature>
<comment type="subcellular location">
    <subcellularLocation>
        <location evidence="1">Cell membrane</location>
        <topology evidence="1">Multi-pass membrane protein</topology>
    </subcellularLocation>
</comment>
<feature type="transmembrane region" description="Helical" evidence="10">
    <location>
        <begin position="73"/>
        <end position="94"/>
    </location>
</feature>
<dbReference type="AlphaFoldDB" id="A0A5Q2FAD4"/>
<organism evidence="13 14">
    <name type="scientific">Raineyella fluvialis</name>
    <dbReference type="NCBI Taxonomy" id="2662261"/>
    <lineage>
        <taxon>Bacteria</taxon>
        <taxon>Bacillati</taxon>
        <taxon>Actinomycetota</taxon>
        <taxon>Actinomycetes</taxon>
        <taxon>Propionibacteriales</taxon>
        <taxon>Propionibacteriaceae</taxon>
        <taxon>Raineyella</taxon>
    </lineage>
</organism>
<dbReference type="InterPro" id="IPR011527">
    <property type="entry name" value="ABC1_TM_dom"/>
</dbReference>
<dbReference type="FunFam" id="3.40.50.300:FF:000299">
    <property type="entry name" value="ABC transporter ATP-binding protein/permease"/>
    <property type="match status" value="1"/>
</dbReference>
<dbReference type="RefSeq" id="WP_153572178.1">
    <property type="nucleotide sequence ID" value="NZ_CP045725.1"/>
</dbReference>
<feature type="transmembrane region" description="Helical" evidence="10">
    <location>
        <begin position="177"/>
        <end position="197"/>
    </location>
</feature>
<dbReference type="InterPro" id="IPR003593">
    <property type="entry name" value="AAA+_ATPase"/>
</dbReference>
<evidence type="ECO:0000259" key="11">
    <source>
        <dbReference type="PROSITE" id="PS50893"/>
    </source>
</evidence>
<reference evidence="13 14" key="1">
    <citation type="submission" date="2019-10" db="EMBL/GenBank/DDBJ databases">
        <title>Genomic analysis of Raineyella sp. CBA3103.</title>
        <authorList>
            <person name="Roh S.W."/>
        </authorList>
    </citation>
    <scope>NUCLEOTIDE SEQUENCE [LARGE SCALE GENOMIC DNA]</scope>
    <source>
        <strain evidence="13 14">CBA3103</strain>
    </source>
</reference>
<dbReference type="EMBL" id="CP045725">
    <property type="protein sequence ID" value="QGF23648.1"/>
    <property type="molecule type" value="Genomic_DNA"/>
</dbReference>
<dbReference type="PROSITE" id="PS00211">
    <property type="entry name" value="ABC_TRANSPORTER_1"/>
    <property type="match status" value="1"/>
</dbReference>
<keyword evidence="3" id="KW-1003">Cell membrane</keyword>
<dbReference type="InterPro" id="IPR027417">
    <property type="entry name" value="P-loop_NTPase"/>
</dbReference>
<evidence type="ECO:0000256" key="9">
    <source>
        <dbReference type="ARBA" id="ARBA00061644"/>
    </source>
</evidence>
<evidence type="ECO:0000259" key="12">
    <source>
        <dbReference type="PROSITE" id="PS50929"/>
    </source>
</evidence>
<feature type="transmembrane region" description="Helical" evidence="10">
    <location>
        <begin position="151"/>
        <end position="171"/>
    </location>
</feature>
<keyword evidence="6 13" id="KW-0067">ATP-binding</keyword>
<keyword evidence="7 10" id="KW-1133">Transmembrane helix</keyword>
<feature type="domain" description="ABC transporter" evidence="11">
    <location>
        <begin position="352"/>
        <end position="586"/>
    </location>
</feature>
<evidence type="ECO:0000256" key="3">
    <source>
        <dbReference type="ARBA" id="ARBA00022475"/>
    </source>
</evidence>
<gene>
    <name evidence="13" type="ORF">Rai3103_08165</name>
</gene>
<evidence type="ECO:0000313" key="14">
    <source>
        <dbReference type="Proteomes" id="UP000386847"/>
    </source>
</evidence>
<keyword evidence="5" id="KW-0547">Nucleotide-binding</keyword>
<evidence type="ECO:0000313" key="13">
    <source>
        <dbReference type="EMBL" id="QGF23648.1"/>
    </source>
</evidence>
<evidence type="ECO:0000256" key="7">
    <source>
        <dbReference type="ARBA" id="ARBA00022989"/>
    </source>
</evidence>
<name>A0A5Q2FAD4_9ACTN</name>
<keyword evidence="8 10" id="KW-0472">Membrane</keyword>
<dbReference type="PANTHER" id="PTHR24221:SF654">
    <property type="entry name" value="ATP-BINDING CASSETTE SUB-FAMILY B MEMBER 6"/>
    <property type="match status" value="1"/>
</dbReference>
<keyword evidence="2" id="KW-0813">Transport</keyword>
<proteinExistence type="inferred from homology"/>
<dbReference type="InterPro" id="IPR039421">
    <property type="entry name" value="Type_1_exporter"/>
</dbReference>
<dbReference type="PANTHER" id="PTHR24221">
    <property type="entry name" value="ATP-BINDING CASSETTE SUB-FAMILY B"/>
    <property type="match status" value="1"/>
</dbReference>
<dbReference type="KEGG" id="rain:Rai3103_08165"/>
<dbReference type="SUPFAM" id="SSF52540">
    <property type="entry name" value="P-loop containing nucleoside triphosphate hydrolases"/>
    <property type="match status" value="1"/>
</dbReference>
<evidence type="ECO:0000256" key="6">
    <source>
        <dbReference type="ARBA" id="ARBA00022840"/>
    </source>
</evidence>
<protein>
    <submittedName>
        <fullName evidence="13">ATP-binding cassette domain-containing protein</fullName>
    </submittedName>
</protein>
<feature type="transmembrane region" description="Helical" evidence="10">
    <location>
        <begin position="32"/>
        <end position="61"/>
    </location>
</feature>
<dbReference type="InterPro" id="IPR017871">
    <property type="entry name" value="ABC_transporter-like_CS"/>
</dbReference>
<evidence type="ECO:0000256" key="5">
    <source>
        <dbReference type="ARBA" id="ARBA00022741"/>
    </source>
</evidence>
<dbReference type="Proteomes" id="UP000386847">
    <property type="component" value="Chromosome"/>
</dbReference>
<sequence length="590" mass="63098">MKWPFRKAGAKPGTRSGWAVMRTLLMPHKGRITLLSLASLAAAMLEAMFIVLLTGIGMALVGGKGLVGPAYGQYLPINIALIAAAGSLVLRVVLSLVAVQLSADLTAVVSTEQRQRLSHAFLRTSWSVQQADPAGRLQELLTSFVSRITQAVSVLATAITASLSLVAFLLAGVAVDLVSTVAVLFALSLVGSVLSPMRRSIRRRSAKNARAGLDFANAVSELGALGLEMQTYGTRRAFEGRIDELTVESTVTQRRTQVLQGAQPQIYTSLAYGAVLAGVGVLFLVGFRNLSIIGAVMLLMLRSLSYGQQLSNASASIAGFLPFLEWVEEVVKGYADRPAPIGTVRPASVVPFEADDVSYAYTPDRTALSDVTFRLEPGEALGVIGPSGAGKSTLAQLLLGLRPPSTGTLRADGVPLEDIDRDWWSDRVAFVAQDARLFTGTVAENIRFFREGITEEELRFAARQANILADIEALPHGFDTHLGERGSQLSGGQRQRLSIARALVGKPELLILDEPTSALDGVSESLIRRTLADLHGRLTVVIIAHRMSTLDICDRIMVIEAGRMTALDTPSALRADSEFYRNALAVAGIA</sequence>
<evidence type="ECO:0000256" key="10">
    <source>
        <dbReference type="SAM" id="Phobius"/>
    </source>
</evidence>